<dbReference type="PANTHER" id="PTHR33064">
    <property type="entry name" value="POL PROTEIN"/>
    <property type="match status" value="1"/>
</dbReference>
<evidence type="ECO:0000256" key="1">
    <source>
        <dbReference type="ARBA" id="ARBA00022670"/>
    </source>
</evidence>
<sequence>MERLDVMIDDAVKAGFPQELVKALREAATDELDLWRTKLGADPPAKIEPLRVVLVDGSAPYRTKPRQYAEAKTKFLREYGRQLEEFELVVRNNQSRWACAVIPVRKKGPIEDFRCATDYRPVNKRTVPIAGAMPNLLVVIAKVKGACFFATFDLFKGFWQLLLHPDCREFFSFITNDTVYTPTRVPQGATDSPIHFQNQMQEVFRDMLYDNVLIWVDDIVVFAKTAEEFIAVLRKFFARLREFGLKLNANKSCLFARELSWCGRLIDGEGVRHDPERVAALCSLPLPATAADLQKLLCAANWLRESIVQFARFAAPLQVKLEEAFDGHSRKKRYAEGLTLTWTSEEQTQYREFLDCVARSTRLALPSETATVCVTTDASDRGWSLIVSQVESWDDSMSLTDQPHELLICKGGMFKGAQLHWSIAEKEGYPIIKAAKDLEYLLHRAAGFKLFCDHANLIQIFCPHTEIRKHVRGKLQRWALMLSDYRYEIEHVKGSDNVWADLVSRWLVPARTPHVTVKAVRTRGSREVSRLRPLHDETFVWPSLAHVEEAQRRYHRFAPSSATESTVSETMLLLVEGKVWIPTQAKDLVTRILVVAHCGLNAHRGADVMLRQLQAQYWIKSMRKLVKDFVADCLLCKHIKGSQLIQRPWSEQRDPAGRNEVLHFDFLFMGDSYGSTRYLLVLKDELTHYCELVPSDSPTSSVTVAAILDWAKRFGLPEMWVSDNGTHFKNELMENLRERLKALHTFVPVYTPWVNGTVERLNRDILQVVRALLLEYQLDTKSWESI</sequence>
<dbReference type="Pfam" id="PF00078">
    <property type="entry name" value="RVT_1"/>
    <property type="match status" value="1"/>
</dbReference>
<organism evidence="11 12">
    <name type="scientific">Phytophthora citrophthora</name>
    <dbReference type="NCBI Taxonomy" id="4793"/>
    <lineage>
        <taxon>Eukaryota</taxon>
        <taxon>Sar</taxon>
        <taxon>Stramenopiles</taxon>
        <taxon>Oomycota</taxon>
        <taxon>Peronosporomycetes</taxon>
        <taxon>Peronosporales</taxon>
        <taxon>Peronosporaceae</taxon>
        <taxon>Phytophthora</taxon>
    </lineage>
</organism>
<dbReference type="InterPro" id="IPR001584">
    <property type="entry name" value="Integrase_cat-core"/>
</dbReference>
<dbReference type="GO" id="GO:0004519">
    <property type="term" value="F:endonuclease activity"/>
    <property type="evidence" value="ECO:0007669"/>
    <property type="project" value="UniProtKB-KW"/>
</dbReference>
<dbReference type="InterPro" id="IPR043128">
    <property type="entry name" value="Rev_trsase/Diguanyl_cyclase"/>
</dbReference>
<keyword evidence="5" id="KW-0064">Aspartyl protease</keyword>
<dbReference type="InterPro" id="IPR000477">
    <property type="entry name" value="RT_dom"/>
</dbReference>
<dbReference type="InterPro" id="IPR012337">
    <property type="entry name" value="RNaseH-like_sf"/>
</dbReference>
<gene>
    <name evidence="11" type="ORF">P3T76_010347</name>
</gene>
<evidence type="ECO:0000256" key="8">
    <source>
        <dbReference type="ARBA" id="ARBA00022918"/>
    </source>
</evidence>
<dbReference type="GO" id="GO:0003676">
    <property type="term" value="F:nucleic acid binding"/>
    <property type="evidence" value="ECO:0007669"/>
    <property type="project" value="InterPro"/>
</dbReference>
<dbReference type="Pfam" id="PF17921">
    <property type="entry name" value="Integrase_H2C2"/>
    <property type="match status" value="1"/>
</dbReference>
<dbReference type="GO" id="GO:0003964">
    <property type="term" value="F:RNA-directed DNA polymerase activity"/>
    <property type="evidence" value="ECO:0007669"/>
    <property type="project" value="UniProtKB-KW"/>
</dbReference>
<proteinExistence type="predicted"/>
<evidence type="ECO:0000313" key="12">
    <source>
        <dbReference type="Proteomes" id="UP001259832"/>
    </source>
</evidence>
<feature type="domain" description="Reverse transcriptase" evidence="9">
    <location>
        <begin position="85"/>
        <end position="266"/>
    </location>
</feature>
<dbReference type="Gene3D" id="1.10.340.70">
    <property type="match status" value="1"/>
</dbReference>
<keyword evidence="6" id="KW-0255">Endonuclease</keyword>
<evidence type="ECO:0000313" key="11">
    <source>
        <dbReference type="EMBL" id="KAK1935652.1"/>
    </source>
</evidence>
<keyword evidence="2" id="KW-0808">Transferase</keyword>
<dbReference type="InterPro" id="IPR036397">
    <property type="entry name" value="RNaseH_sf"/>
</dbReference>
<dbReference type="PANTHER" id="PTHR33064:SF37">
    <property type="entry name" value="RIBONUCLEASE H"/>
    <property type="match status" value="1"/>
</dbReference>
<dbReference type="GO" id="GO:0015074">
    <property type="term" value="P:DNA integration"/>
    <property type="evidence" value="ECO:0007669"/>
    <property type="project" value="InterPro"/>
</dbReference>
<dbReference type="CDD" id="cd01647">
    <property type="entry name" value="RT_LTR"/>
    <property type="match status" value="1"/>
</dbReference>
<keyword evidence="12" id="KW-1185">Reference proteome</keyword>
<dbReference type="GO" id="GO:0006508">
    <property type="term" value="P:proteolysis"/>
    <property type="evidence" value="ECO:0007669"/>
    <property type="project" value="UniProtKB-KW"/>
</dbReference>
<keyword evidence="1" id="KW-0645">Protease</keyword>
<evidence type="ECO:0000256" key="4">
    <source>
        <dbReference type="ARBA" id="ARBA00022722"/>
    </source>
</evidence>
<comment type="caution">
    <text evidence="11">The sequence shown here is derived from an EMBL/GenBank/DDBJ whole genome shotgun (WGS) entry which is preliminary data.</text>
</comment>
<dbReference type="SUPFAM" id="SSF53098">
    <property type="entry name" value="Ribonuclease H-like"/>
    <property type="match status" value="1"/>
</dbReference>
<feature type="domain" description="Integrase catalytic" evidence="10">
    <location>
        <begin position="651"/>
        <end position="786"/>
    </location>
</feature>
<reference evidence="11" key="1">
    <citation type="submission" date="2023-08" db="EMBL/GenBank/DDBJ databases">
        <title>Reference Genome Resource for the Citrus Pathogen Phytophthora citrophthora.</title>
        <authorList>
            <person name="Moller H."/>
            <person name="Coetzee B."/>
            <person name="Rose L.J."/>
            <person name="Van Niekerk J.M."/>
        </authorList>
    </citation>
    <scope>NUCLEOTIDE SEQUENCE</scope>
    <source>
        <strain evidence="11">STE-U-9442</strain>
    </source>
</reference>
<dbReference type="Gene3D" id="3.10.10.10">
    <property type="entry name" value="HIV Type 1 Reverse Transcriptase, subunit A, domain 1"/>
    <property type="match status" value="1"/>
</dbReference>
<protein>
    <submittedName>
        <fullName evidence="11">Retrovirus-related Pol polyprotein from transposon 17.6</fullName>
    </submittedName>
</protein>
<accession>A0AAD9GC76</accession>
<dbReference type="EMBL" id="JASMQC010000022">
    <property type="protein sequence ID" value="KAK1935652.1"/>
    <property type="molecule type" value="Genomic_DNA"/>
</dbReference>
<dbReference type="InterPro" id="IPR043502">
    <property type="entry name" value="DNA/RNA_pol_sf"/>
</dbReference>
<dbReference type="AlphaFoldDB" id="A0AAD9GC76"/>
<keyword evidence="3" id="KW-0548">Nucleotidyltransferase</keyword>
<evidence type="ECO:0000256" key="3">
    <source>
        <dbReference type="ARBA" id="ARBA00022695"/>
    </source>
</evidence>
<name>A0AAD9GC76_9STRA</name>
<dbReference type="Gene3D" id="3.30.420.10">
    <property type="entry name" value="Ribonuclease H-like superfamily/Ribonuclease H"/>
    <property type="match status" value="1"/>
</dbReference>
<dbReference type="Proteomes" id="UP001259832">
    <property type="component" value="Unassembled WGS sequence"/>
</dbReference>
<dbReference type="Pfam" id="PF00665">
    <property type="entry name" value="rve"/>
    <property type="match status" value="1"/>
</dbReference>
<keyword evidence="8" id="KW-0695">RNA-directed DNA polymerase</keyword>
<dbReference type="GO" id="GO:0004190">
    <property type="term" value="F:aspartic-type endopeptidase activity"/>
    <property type="evidence" value="ECO:0007669"/>
    <property type="project" value="UniProtKB-KW"/>
</dbReference>
<dbReference type="PROSITE" id="PS50878">
    <property type="entry name" value="RT_POL"/>
    <property type="match status" value="1"/>
</dbReference>
<evidence type="ECO:0000256" key="6">
    <source>
        <dbReference type="ARBA" id="ARBA00022759"/>
    </source>
</evidence>
<keyword evidence="7" id="KW-0378">Hydrolase</keyword>
<evidence type="ECO:0000256" key="2">
    <source>
        <dbReference type="ARBA" id="ARBA00022679"/>
    </source>
</evidence>
<dbReference type="Pfam" id="PF17917">
    <property type="entry name" value="RT_RNaseH"/>
    <property type="match status" value="1"/>
</dbReference>
<dbReference type="PROSITE" id="PS50994">
    <property type="entry name" value="INTEGRASE"/>
    <property type="match status" value="1"/>
</dbReference>
<evidence type="ECO:0000256" key="5">
    <source>
        <dbReference type="ARBA" id="ARBA00022750"/>
    </source>
</evidence>
<keyword evidence="4" id="KW-0540">Nuclease</keyword>
<dbReference type="SUPFAM" id="SSF56672">
    <property type="entry name" value="DNA/RNA polymerases"/>
    <property type="match status" value="1"/>
</dbReference>
<dbReference type="InterPro" id="IPR041373">
    <property type="entry name" value="RT_RNaseH"/>
</dbReference>
<evidence type="ECO:0000259" key="10">
    <source>
        <dbReference type="PROSITE" id="PS50994"/>
    </source>
</evidence>
<evidence type="ECO:0000259" key="9">
    <source>
        <dbReference type="PROSITE" id="PS50878"/>
    </source>
</evidence>
<evidence type="ECO:0000256" key="7">
    <source>
        <dbReference type="ARBA" id="ARBA00022801"/>
    </source>
</evidence>
<dbReference type="InterPro" id="IPR041588">
    <property type="entry name" value="Integrase_H2C2"/>
</dbReference>
<dbReference type="InterPro" id="IPR051320">
    <property type="entry name" value="Viral_Replic_Matur_Polypro"/>
</dbReference>
<dbReference type="Gene3D" id="3.30.70.270">
    <property type="match status" value="2"/>
</dbReference>